<keyword evidence="3" id="KW-1185">Reference proteome</keyword>
<dbReference type="EMBL" id="CP141261">
    <property type="protein sequence ID" value="WRL65581.1"/>
    <property type="molecule type" value="Genomic_DNA"/>
</dbReference>
<proteinExistence type="predicted"/>
<organism evidence="2 3">
    <name type="scientific">Blastococcus brunescens</name>
    <dbReference type="NCBI Taxonomy" id="1564165"/>
    <lineage>
        <taxon>Bacteria</taxon>
        <taxon>Bacillati</taxon>
        <taxon>Actinomycetota</taxon>
        <taxon>Actinomycetes</taxon>
        <taxon>Geodermatophilales</taxon>
        <taxon>Geodermatophilaceae</taxon>
        <taxon>Blastococcus</taxon>
    </lineage>
</organism>
<gene>
    <name evidence="2" type="ORF">U6N30_08350</name>
</gene>
<evidence type="ECO:0000313" key="3">
    <source>
        <dbReference type="Proteomes" id="UP001324287"/>
    </source>
</evidence>
<name>A0ABZ1B7D2_9ACTN</name>
<sequence length="47" mass="4771">MPDLQPEDAKLVTLARSARGRTGAAEGRPSATPTGAPTSPPPSTCRP</sequence>
<reference evidence="2 3" key="1">
    <citation type="submission" date="2023-12" db="EMBL/GenBank/DDBJ databases">
        <title>Blastococcus brunescens sp. nov., an actonobacterium isolated from sandstone collected in sahara desert.</title>
        <authorList>
            <person name="Gtari M."/>
            <person name="Ghodhbane F."/>
        </authorList>
    </citation>
    <scope>NUCLEOTIDE SEQUENCE [LARGE SCALE GENOMIC DNA]</scope>
    <source>
        <strain evidence="2 3">BMG 8361</strain>
    </source>
</reference>
<accession>A0ABZ1B7D2</accession>
<evidence type="ECO:0000256" key="1">
    <source>
        <dbReference type="SAM" id="MobiDB-lite"/>
    </source>
</evidence>
<evidence type="ECO:0000313" key="2">
    <source>
        <dbReference type="EMBL" id="WRL65581.1"/>
    </source>
</evidence>
<feature type="region of interest" description="Disordered" evidence="1">
    <location>
        <begin position="14"/>
        <end position="47"/>
    </location>
</feature>
<feature type="compositionally biased region" description="Pro residues" evidence="1">
    <location>
        <begin position="38"/>
        <end position="47"/>
    </location>
</feature>
<dbReference type="RefSeq" id="WP_324276899.1">
    <property type="nucleotide sequence ID" value="NZ_CP141261.1"/>
</dbReference>
<dbReference type="Proteomes" id="UP001324287">
    <property type="component" value="Chromosome"/>
</dbReference>
<protein>
    <submittedName>
        <fullName evidence="2">Uncharacterized protein</fullName>
    </submittedName>
</protein>